<evidence type="ECO:0000313" key="1">
    <source>
        <dbReference type="EMBL" id="VDD92213.1"/>
    </source>
</evidence>
<sequence>MAGLLIDGSCIKNTLRNIIRSEKIGSINIENGRDGMKGVKTGEERLCQNVMSNDRDQKGGVVNCRNTSGARQGSTDIVLTSGTTTCCS</sequence>
<gene>
    <name evidence="1" type="ORF">EVEC_LOCUS6964</name>
</gene>
<keyword evidence="2" id="KW-1185">Reference proteome</keyword>
<dbReference type="AlphaFoldDB" id="A0A0N4VAF3"/>
<reference evidence="3" key="1">
    <citation type="submission" date="2017-02" db="UniProtKB">
        <authorList>
            <consortium name="WormBaseParasite"/>
        </authorList>
    </citation>
    <scope>IDENTIFICATION</scope>
</reference>
<name>A0A0N4VAF3_ENTVE</name>
<dbReference type="Proteomes" id="UP000274131">
    <property type="component" value="Unassembled WGS sequence"/>
</dbReference>
<proteinExistence type="predicted"/>
<evidence type="ECO:0000313" key="2">
    <source>
        <dbReference type="Proteomes" id="UP000274131"/>
    </source>
</evidence>
<organism evidence="3">
    <name type="scientific">Enterobius vermicularis</name>
    <name type="common">Human pinworm</name>
    <dbReference type="NCBI Taxonomy" id="51028"/>
    <lineage>
        <taxon>Eukaryota</taxon>
        <taxon>Metazoa</taxon>
        <taxon>Ecdysozoa</taxon>
        <taxon>Nematoda</taxon>
        <taxon>Chromadorea</taxon>
        <taxon>Rhabditida</taxon>
        <taxon>Spirurina</taxon>
        <taxon>Oxyuridomorpha</taxon>
        <taxon>Oxyuroidea</taxon>
        <taxon>Oxyuridae</taxon>
        <taxon>Enterobius</taxon>
    </lineage>
</organism>
<protein>
    <submittedName>
        <fullName evidence="1 3">Uncharacterized protein</fullName>
    </submittedName>
</protein>
<dbReference type="WBParaSite" id="EVEC_0000744301-mRNA-1">
    <property type="protein sequence ID" value="EVEC_0000744301-mRNA-1"/>
    <property type="gene ID" value="EVEC_0000744301"/>
</dbReference>
<accession>A0A0N4VAF3</accession>
<evidence type="ECO:0000313" key="3">
    <source>
        <dbReference type="WBParaSite" id="EVEC_0000744301-mRNA-1"/>
    </source>
</evidence>
<dbReference type="EMBL" id="UXUI01008716">
    <property type="protein sequence ID" value="VDD92213.1"/>
    <property type="molecule type" value="Genomic_DNA"/>
</dbReference>
<reference evidence="1 2" key="2">
    <citation type="submission" date="2018-10" db="EMBL/GenBank/DDBJ databases">
        <authorList>
            <consortium name="Pathogen Informatics"/>
        </authorList>
    </citation>
    <scope>NUCLEOTIDE SEQUENCE [LARGE SCALE GENOMIC DNA]</scope>
</reference>